<comment type="subcellular location">
    <subcellularLocation>
        <location evidence="2">Cytoplasm</location>
    </subcellularLocation>
    <subcellularLocation>
        <location evidence="1">Nucleus</location>
    </subcellularLocation>
</comment>
<sequence length="452" mass="51871">MSDEDDYGFEYSDEEEEDEDVVDIENQYYNAKSLIEDGDGDWAAALAGFEQVVLMETERGEWGFKALKQIVKLLFRQARYHEVIERYKQMLTYIRSAVTRNHSEKCINSVLEFVSSSQNMDILGVFYETTLTALEESRNERLWFKTNLKLGKLLYDTEQYTRLAKVLKELHASCQREDGSDDHKKGTQLLEIYALEIQLYNATKNTKKLRALYEKALQIKSAIPHPRIMGIIRECGGKMLMGDRKFEEAKTDFYEAFKAYGEAGNSRRIQCLKYLVLANMLAKSEINPFDSPEAKPYTTNPEIMAMTDLVSAFFRKDITAFERILNTKTQQQSIMSDPFIRLHVHDLLSSFRTQVLLRLIEPYTRISLGFVSKQLNIPVPELEELLVTLILDRRLIGRIDQVQKILELGNEQSARDDAAAGGGDTTRYVSILNWAEEVSALNEAVLAKLATK</sequence>
<evidence type="ECO:0000256" key="1">
    <source>
        <dbReference type="ARBA" id="ARBA00004123"/>
    </source>
</evidence>
<dbReference type="SUPFAM" id="SSF46785">
    <property type="entry name" value="Winged helix' DNA-binding domain"/>
    <property type="match status" value="1"/>
</dbReference>
<dbReference type="PANTHER" id="PTHR10678">
    <property type="entry name" value="26S PROTEASOME NON-ATPASE REGULATORY SUBUNIT 11/COP9 SIGNALOSOME COMPLEX SUBUNIT 2"/>
    <property type="match status" value="1"/>
</dbReference>
<proteinExistence type="predicted"/>
<dbReference type="OMA" id="SEENWKD"/>
<dbReference type="InterPro" id="IPR050871">
    <property type="entry name" value="26S_Proteasome/COP9_Components"/>
</dbReference>
<evidence type="ECO:0000313" key="7">
    <source>
        <dbReference type="Proteomes" id="UP000324585"/>
    </source>
</evidence>
<evidence type="ECO:0000256" key="2">
    <source>
        <dbReference type="ARBA" id="ARBA00004496"/>
    </source>
</evidence>
<evidence type="ECO:0000313" key="6">
    <source>
        <dbReference type="EMBL" id="KAA8499262.1"/>
    </source>
</evidence>
<comment type="caution">
    <text evidence="6">The sequence shown here is derived from an EMBL/GenBank/DDBJ whole genome shotgun (WGS) entry which is preliminary data.</text>
</comment>
<dbReference type="FunFam" id="1.25.40.570:FF:000006">
    <property type="entry name" value="COP9 signalosome complex subunit 2"/>
    <property type="match status" value="1"/>
</dbReference>
<dbReference type="InterPro" id="IPR000717">
    <property type="entry name" value="PCI_dom"/>
</dbReference>
<dbReference type="SMART" id="SM00753">
    <property type="entry name" value="PAM"/>
    <property type="match status" value="1"/>
</dbReference>
<dbReference type="Pfam" id="PF01399">
    <property type="entry name" value="PCI"/>
    <property type="match status" value="1"/>
</dbReference>
<keyword evidence="7" id="KW-1185">Reference proteome</keyword>
<dbReference type="AlphaFoldDB" id="A0A5J4Z894"/>
<keyword evidence="4" id="KW-0539">Nucleus</keyword>
<dbReference type="GO" id="GO:0005737">
    <property type="term" value="C:cytoplasm"/>
    <property type="evidence" value="ECO:0007669"/>
    <property type="project" value="UniProtKB-SubCell"/>
</dbReference>
<evidence type="ECO:0000256" key="4">
    <source>
        <dbReference type="ARBA" id="ARBA00023242"/>
    </source>
</evidence>
<gene>
    <name evidence="6" type="ORF">FVE85_6847</name>
</gene>
<keyword evidence="3" id="KW-0963">Cytoplasm</keyword>
<dbReference type="OrthoDB" id="194139at2759"/>
<evidence type="ECO:0000256" key="3">
    <source>
        <dbReference type="ARBA" id="ARBA00022490"/>
    </source>
</evidence>
<reference evidence="7" key="1">
    <citation type="journal article" date="2019" name="Nat. Commun.">
        <title>Expansion of phycobilisome linker gene families in mesophilic red algae.</title>
        <authorList>
            <person name="Lee J."/>
            <person name="Kim D."/>
            <person name="Bhattacharya D."/>
            <person name="Yoon H.S."/>
        </authorList>
    </citation>
    <scope>NUCLEOTIDE SEQUENCE [LARGE SCALE GENOMIC DNA]</scope>
    <source>
        <strain evidence="7">CCMP 1328</strain>
    </source>
</reference>
<dbReference type="EMBL" id="VRMN01000001">
    <property type="protein sequence ID" value="KAA8499262.1"/>
    <property type="molecule type" value="Genomic_DNA"/>
</dbReference>
<protein>
    <submittedName>
        <fullName evidence="6">COP9 signalosome complex subunit 2</fullName>
    </submittedName>
</protein>
<dbReference type="InterPro" id="IPR036390">
    <property type="entry name" value="WH_DNA-bd_sf"/>
</dbReference>
<organism evidence="6 7">
    <name type="scientific">Porphyridium purpureum</name>
    <name type="common">Red alga</name>
    <name type="synonym">Porphyridium cruentum</name>
    <dbReference type="NCBI Taxonomy" id="35688"/>
    <lineage>
        <taxon>Eukaryota</taxon>
        <taxon>Rhodophyta</taxon>
        <taxon>Bangiophyceae</taxon>
        <taxon>Porphyridiales</taxon>
        <taxon>Porphyridiaceae</taxon>
        <taxon>Porphyridium</taxon>
    </lineage>
</organism>
<feature type="domain" description="PCI" evidence="5">
    <location>
        <begin position="242"/>
        <end position="413"/>
    </location>
</feature>
<accession>A0A5J4Z894</accession>
<dbReference type="GO" id="GO:0005634">
    <property type="term" value="C:nucleus"/>
    <property type="evidence" value="ECO:0007669"/>
    <property type="project" value="UniProtKB-SubCell"/>
</dbReference>
<dbReference type="SMART" id="SM00088">
    <property type="entry name" value="PINT"/>
    <property type="match status" value="1"/>
</dbReference>
<dbReference type="PROSITE" id="PS50250">
    <property type="entry name" value="PCI"/>
    <property type="match status" value="1"/>
</dbReference>
<name>A0A5J4Z894_PORPP</name>
<dbReference type="Proteomes" id="UP000324585">
    <property type="component" value="Unassembled WGS sequence"/>
</dbReference>
<evidence type="ECO:0000259" key="5">
    <source>
        <dbReference type="PROSITE" id="PS50250"/>
    </source>
</evidence>
<dbReference type="Gene3D" id="1.25.40.570">
    <property type="match status" value="1"/>
</dbReference>